<evidence type="ECO:0000256" key="1">
    <source>
        <dbReference type="SAM" id="SignalP"/>
    </source>
</evidence>
<gene>
    <name evidence="2" type="ORF">HPLM_LOCUS5913</name>
</gene>
<organism evidence="4">
    <name type="scientific">Haemonchus placei</name>
    <name type="common">Barber's pole worm</name>
    <dbReference type="NCBI Taxonomy" id="6290"/>
    <lineage>
        <taxon>Eukaryota</taxon>
        <taxon>Metazoa</taxon>
        <taxon>Ecdysozoa</taxon>
        <taxon>Nematoda</taxon>
        <taxon>Chromadorea</taxon>
        <taxon>Rhabditida</taxon>
        <taxon>Rhabditina</taxon>
        <taxon>Rhabditomorpha</taxon>
        <taxon>Strongyloidea</taxon>
        <taxon>Trichostrongylidae</taxon>
        <taxon>Haemonchus</taxon>
    </lineage>
</organism>
<dbReference type="Proteomes" id="UP000268014">
    <property type="component" value="Unassembled WGS sequence"/>
</dbReference>
<dbReference type="AlphaFoldDB" id="A0A0N4W743"/>
<proteinExistence type="predicted"/>
<evidence type="ECO:0000313" key="2">
    <source>
        <dbReference type="EMBL" id="VDO27445.1"/>
    </source>
</evidence>
<reference evidence="2 3" key="2">
    <citation type="submission" date="2018-11" db="EMBL/GenBank/DDBJ databases">
        <authorList>
            <consortium name="Pathogen Informatics"/>
        </authorList>
    </citation>
    <scope>NUCLEOTIDE SEQUENCE [LARGE SCALE GENOMIC DNA]</scope>
    <source>
        <strain evidence="2 3">MHpl1</strain>
    </source>
</reference>
<dbReference type="EMBL" id="UZAF01016408">
    <property type="protein sequence ID" value="VDO27445.1"/>
    <property type="molecule type" value="Genomic_DNA"/>
</dbReference>
<accession>A0A0N4W743</accession>
<dbReference type="OMA" id="GCVTVWA"/>
<feature type="signal peptide" evidence="1">
    <location>
        <begin position="1"/>
        <end position="18"/>
    </location>
</feature>
<name>A0A0N4W743_HAEPC</name>
<dbReference type="OrthoDB" id="10335542at2759"/>
<reference evidence="4" key="1">
    <citation type="submission" date="2017-02" db="UniProtKB">
        <authorList>
            <consortium name="WormBaseParasite"/>
        </authorList>
    </citation>
    <scope>IDENTIFICATION</scope>
</reference>
<protein>
    <submittedName>
        <fullName evidence="4">DUF148 domain-containing protein</fullName>
    </submittedName>
</protein>
<evidence type="ECO:0000313" key="3">
    <source>
        <dbReference type="Proteomes" id="UP000268014"/>
    </source>
</evidence>
<keyword evidence="3" id="KW-1185">Reference proteome</keyword>
<keyword evidence="1" id="KW-0732">Signal</keyword>
<sequence>MERLVLMLALFGCVTVWAKPTAKAVLKEEDPNKIPMWLDEVTQRIMGKSFEELMKLSAKDRKAFEKQQEDKIPRFVRTFRFSDDAPVRKLLHEFISSIEAAANGKVQEAVVSIAHAFDNLPKDDREKFRKLFNIKVDEKKILKTKS</sequence>
<evidence type="ECO:0000313" key="4">
    <source>
        <dbReference type="WBParaSite" id="HPLM_0000592101-mRNA-1"/>
    </source>
</evidence>
<feature type="chain" id="PRO_5043123533" evidence="1">
    <location>
        <begin position="19"/>
        <end position="146"/>
    </location>
</feature>
<dbReference type="WBParaSite" id="HPLM_0000592101-mRNA-1">
    <property type="protein sequence ID" value="HPLM_0000592101-mRNA-1"/>
    <property type="gene ID" value="HPLM_0000592101"/>
</dbReference>